<proteinExistence type="predicted"/>
<evidence type="ECO:0000313" key="2">
    <source>
        <dbReference type="Proteomes" id="UP001161247"/>
    </source>
</evidence>
<reference evidence="1" key="1">
    <citation type="submission" date="2023-03" db="EMBL/GenBank/DDBJ databases">
        <authorList>
            <person name="Julca I."/>
        </authorList>
    </citation>
    <scope>NUCLEOTIDE SEQUENCE</scope>
</reference>
<gene>
    <name evidence="1" type="ORF">OLC1_LOCUS14510</name>
</gene>
<organism evidence="1 2">
    <name type="scientific">Oldenlandia corymbosa var. corymbosa</name>
    <dbReference type="NCBI Taxonomy" id="529605"/>
    <lineage>
        <taxon>Eukaryota</taxon>
        <taxon>Viridiplantae</taxon>
        <taxon>Streptophyta</taxon>
        <taxon>Embryophyta</taxon>
        <taxon>Tracheophyta</taxon>
        <taxon>Spermatophyta</taxon>
        <taxon>Magnoliopsida</taxon>
        <taxon>eudicotyledons</taxon>
        <taxon>Gunneridae</taxon>
        <taxon>Pentapetalae</taxon>
        <taxon>asterids</taxon>
        <taxon>lamiids</taxon>
        <taxon>Gentianales</taxon>
        <taxon>Rubiaceae</taxon>
        <taxon>Rubioideae</taxon>
        <taxon>Spermacoceae</taxon>
        <taxon>Hedyotis-Oldenlandia complex</taxon>
        <taxon>Oldenlandia</taxon>
    </lineage>
</organism>
<dbReference type="AlphaFoldDB" id="A0AAV1DGY4"/>
<accession>A0AAV1DGY4</accession>
<keyword evidence="2" id="KW-1185">Reference proteome</keyword>
<protein>
    <submittedName>
        <fullName evidence="1">OLC1v1004939C1</fullName>
    </submittedName>
</protein>
<name>A0AAV1DGY4_OLDCO</name>
<sequence>MVVDTRETFEDYDIFESCLNILCHDRVFKVRKINDIDLLLRRLKRNQPSIVIARESNHFLLAQLLKSIDTDDNGDVVYYDAEFLIAGYNIVDGLQVFGIACNDHGVPASFKNFKVGMIGSGSDVLQPVVEKLYEDFSKNNTKKVKKEPIVASSGFLRRVVCQASCNDPFFGERVKGYHIGPASSADEIFEDEVSNIEKLNEEFYKRGMPAIIKNVENLNDALEKVVLEDGPLPPWISFKAWVDYLKLNGLKMQRQYVDGADFI</sequence>
<evidence type="ECO:0000313" key="1">
    <source>
        <dbReference type="EMBL" id="CAI9105912.1"/>
    </source>
</evidence>
<dbReference type="Proteomes" id="UP001161247">
    <property type="component" value="Chromosome 5"/>
</dbReference>
<dbReference type="EMBL" id="OX459122">
    <property type="protein sequence ID" value="CAI9105912.1"/>
    <property type="molecule type" value="Genomic_DNA"/>
</dbReference>